<name>A0A6J4H454_9PROT</name>
<keyword evidence="1" id="KW-1133">Transmembrane helix</keyword>
<organism evidence="2">
    <name type="scientific">uncultured Craurococcus sp</name>
    <dbReference type="NCBI Taxonomy" id="1135998"/>
    <lineage>
        <taxon>Bacteria</taxon>
        <taxon>Pseudomonadati</taxon>
        <taxon>Pseudomonadota</taxon>
        <taxon>Alphaproteobacteria</taxon>
        <taxon>Acetobacterales</taxon>
        <taxon>Acetobacteraceae</taxon>
        <taxon>Craurococcus</taxon>
        <taxon>environmental samples</taxon>
    </lineage>
</organism>
<dbReference type="AlphaFoldDB" id="A0A6J4H454"/>
<protein>
    <submittedName>
        <fullName evidence="2">Uncharacterized protein</fullName>
    </submittedName>
</protein>
<evidence type="ECO:0000313" key="2">
    <source>
        <dbReference type="EMBL" id="CAA9214493.1"/>
    </source>
</evidence>
<reference evidence="2" key="1">
    <citation type="submission" date="2020-02" db="EMBL/GenBank/DDBJ databases">
        <authorList>
            <person name="Meier V. D."/>
        </authorList>
    </citation>
    <scope>NUCLEOTIDE SEQUENCE</scope>
    <source>
        <strain evidence="2">AVDCRST_MAG27</strain>
    </source>
</reference>
<feature type="transmembrane region" description="Helical" evidence="1">
    <location>
        <begin position="51"/>
        <end position="71"/>
    </location>
</feature>
<keyword evidence="1" id="KW-0812">Transmembrane</keyword>
<evidence type="ECO:0000256" key="1">
    <source>
        <dbReference type="SAM" id="Phobius"/>
    </source>
</evidence>
<keyword evidence="1" id="KW-0472">Membrane</keyword>
<proteinExistence type="predicted"/>
<gene>
    <name evidence="2" type="ORF">AVDCRST_MAG27-76</name>
</gene>
<dbReference type="EMBL" id="CADCTD010000002">
    <property type="protein sequence ID" value="CAA9214493.1"/>
    <property type="molecule type" value="Genomic_DNA"/>
</dbReference>
<accession>A0A6J4H454</accession>
<sequence length="81" mass="8064">MSNPACGAYSAAMVTRSEILILGLTAGVVGSLVGGLMLGIGLGLVVQNVHIGWLLVLPAAPVAGLLGYALARKLANRLPAA</sequence>
<feature type="transmembrane region" description="Helical" evidence="1">
    <location>
        <begin position="19"/>
        <end position="45"/>
    </location>
</feature>